<proteinExistence type="predicted"/>
<evidence type="ECO:0000313" key="2">
    <source>
        <dbReference type="Proteomes" id="UP000580250"/>
    </source>
</evidence>
<dbReference type="Proteomes" id="UP000580250">
    <property type="component" value="Unassembled WGS sequence"/>
</dbReference>
<comment type="caution">
    <text evidence="1">The sequence shown here is derived from an EMBL/GenBank/DDBJ whole genome shotgun (WGS) entry which is preliminary data.</text>
</comment>
<name>A0A6V7VLT3_MELEN</name>
<reference evidence="1 2" key="1">
    <citation type="submission" date="2020-08" db="EMBL/GenBank/DDBJ databases">
        <authorList>
            <person name="Koutsovoulos G."/>
            <person name="Danchin GJ E."/>
        </authorList>
    </citation>
    <scope>NUCLEOTIDE SEQUENCE [LARGE SCALE GENOMIC DNA]</scope>
</reference>
<evidence type="ECO:0000313" key="1">
    <source>
        <dbReference type="EMBL" id="CAD2175414.1"/>
    </source>
</evidence>
<dbReference type="AlphaFoldDB" id="A0A6V7VLT3"/>
<gene>
    <name evidence="1" type="ORF">MENT_LOCUS27137</name>
</gene>
<dbReference type="EMBL" id="CAJEWN010000253">
    <property type="protein sequence ID" value="CAD2175414.1"/>
    <property type="molecule type" value="Genomic_DNA"/>
</dbReference>
<protein>
    <submittedName>
        <fullName evidence="1">Uncharacterized protein</fullName>
    </submittedName>
</protein>
<accession>A0A6V7VLT3</accession>
<organism evidence="1 2">
    <name type="scientific">Meloidogyne enterolobii</name>
    <name type="common">Root-knot nematode worm</name>
    <name type="synonym">Meloidogyne mayaguensis</name>
    <dbReference type="NCBI Taxonomy" id="390850"/>
    <lineage>
        <taxon>Eukaryota</taxon>
        <taxon>Metazoa</taxon>
        <taxon>Ecdysozoa</taxon>
        <taxon>Nematoda</taxon>
        <taxon>Chromadorea</taxon>
        <taxon>Rhabditida</taxon>
        <taxon>Tylenchina</taxon>
        <taxon>Tylenchomorpha</taxon>
        <taxon>Tylenchoidea</taxon>
        <taxon>Meloidogynidae</taxon>
        <taxon>Meloidogyninae</taxon>
        <taxon>Meloidogyne</taxon>
    </lineage>
</organism>
<sequence length="42" mass="4956">MDSIFVKEGNKMSAFWFYLSKQERVGRKSVEHKTNLNLCMDS</sequence>